<dbReference type="InterPro" id="IPR003959">
    <property type="entry name" value="ATPase_AAA_core"/>
</dbReference>
<dbReference type="InterPro" id="IPR027417">
    <property type="entry name" value="P-loop_NTPase"/>
</dbReference>
<dbReference type="eggNOG" id="COG0464">
    <property type="taxonomic scope" value="Bacteria"/>
</dbReference>
<dbReference type="OrthoDB" id="9809379at2"/>
<evidence type="ECO:0000259" key="3">
    <source>
        <dbReference type="SMART" id="SM00382"/>
    </source>
</evidence>
<evidence type="ECO:0000256" key="1">
    <source>
        <dbReference type="ARBA" id="ARBA00022741"/>
    </source>
</evidence>
<dbReference type="EMBL" id="CP001629">
    <property type="protein sequence ID" value="ACU90267.1"/>
    <property type="molecule type" value="Genomic_DNA"/>
</dbReference>
<dbReference type="HOGENOM" id="CLU_769303_0_0_7"/>
<dbReference type="SUPFAM" id="SSF52540">
    <property type="entry name" value="P-loop containing nucleoside triphosphate hydrolases"/>
    <property type="match status" value="1"/>
</dbReference>
<keyword evidence="1" id="KW-0547">Nucleotide-binding</keyword>
<dbReference type="Pfam" id="PF00004">
    <property type="entry name" value="AAA"/>
    <property type="match status" value="1"/>
</dbReference>
<proteinExistence type="predicted"/>
<evidence type="ECO:0000313" key="4">
    <source>
        <dbReference type="EMBL" id="ACU90267.1"/>
    </source>
</evidence>
<dbReference type="STRING" id="525897.Dbac_2183"/>
<evidence type="ECO:0000256" key="2">
    <source>
        <dbReference type="ARBA" id="ARBA00022840"/>
    </source>
</evidence>
<reference evidence="4 5" key="1">
    <citation type="journal article" date="2009" name="Stand. Genomic Sci.">
        <title>Complete genome sequence of Desulfomicrobium baculatum type strain (X).</title>
        <authorList>
            <person name="Copeland A."/>
            <person name="Spring S."/>
            <person name="Goker M."/>
            <person name="Schneider S."/>
            <person name="Lapidus A."/>
            <person name="Del Rio T.G."/>
            <person name="Tice H."/>
            <person name="Cheng J.F."/>
            <person name="Chen F."/>
            <person name="Nolan M."/>
            <person name="Bruce D."/>
            <person name="Goodwin L."/>
            <person name="Pitluck S."/>
            <person name="Ivanova N."/>
            <person name="Mavrommatis K."/>
            <person name="Ovchinnikova G."/>
            <person name="Pati A."/>
            <person name="Chen A."/>
            <person name="Palaniappan K."/>
            <person name="Land M."/>
            <person name="Hauser L."/>
            <person name="Chang Y.J."/>
            <person name="Jeffries C.C."/>
            <person name="Meincke L."/>
            <person name="Sims D."/>
            <person name="Brettin T."/>
            <person name="Detter J.C."/>
            <person name="Han C."/>
            <person name="Chain P."/>
            <person name="Bristow J."/>
            <person name="Eisen J.A."/>
            <person name="Markowitz V."/>
            <person name="Hugenholtz P."/>
            <person name="Kyrpides N.C."/>
            <person name="Klenk H.P."/>
            <person name="Lucas S."/>
        </authorList>
    </citation>
    <scope>NUCLEOTIDE SEQUENCE [LARGE SCALE GENOMIC DNA]</scope>
    <source>
        <strain evidence="5">DSM 4028 / VKM B-1378 / X</strain>
    </source>
</reference>
<name>C7LPN8_DESBD</name>
<organism evidence="4 5">
    <name type="scientific">Desulfomicrobium baculatum (strain DSM 4028 / VKM B-1378 / X)</name>
    <name type="common">Desulfovibrio baculatus</name>
    <dbReference type="NCBI Taxonomy" id="525897"/>
    <lineage>
        <taxon>Bacteria</taxon>
        <taxon>Pseudomonadati</taxon>
        <taxon>Thermodesulfobacteriota</taxon>
        <taxon>Desulfovibrionia</taxon>
        <taxon>Desulfovibrionales</taxon>
        <taxon>Desulfomicrobiaceae</taxon>
        <taxon>Desulfomicrobium</taxon>
    </lineage>
</organism>
<dbReference type="Gene3D" id="1.10.8.60">
    <property type="match status" value="1"/>
</dbReference>
<dbReference type="SMART" id="SM00382">
    <property type="entry name" value="AAA"/>
    <property type="match status" value="1"/>
</dbReference>
<feature type="domain" description="AAA+ ATPase" evidence="3">
    <location>
        <begin position="129"/>
        <end position="265"/>
    </location>
</feature>
<keyword evidence="5" id="KW-1185">Reference proteome</keyword>
<dbReference type="Gene3D" id="3.40.50.300">
    <property type="entry name" value="P-loop containing nucleotide triphosphate hydrolases"/>
    <property type="match status" value="1"/>
</dbReference>
<dbReference type="CDD" id="cd19481">
    <property type="entry name" value="RecA-like_protease"/>
    <property type="match status" value="1"/>
</dbReference>
<sequence>MIMNKIENLSFEECSNKIFELSGMMYEPEIASDIWLKILKHKWILSEKLGRDVGVRTSCIDFLENTDQAVDEYFTQRRKDTLREMGAQTISSDLWNTISDSQPPKQLIQRRVILPLIEEGLATKHGVVPPKAIVFFGPPGTGKTHFVKAIAGILSWWYIEVMPSMLMANGVEKIGANLRHVMEEVRGLDRVVLFIDEFEELAGSRDMGDRIDKSITNEFLKQIPLFKNENSKILLVCATNYIRQLDSAMLRPGRFDCIIPVGGLDDAGRRTILEYYLSKINAGKVDIESVVEMTRGFTPADIQYLFQQIASFSFERELESNTDYLVTTETFLHMNPKIVPSLSADVLDEFEKDSVTYSRI</sequence>
<dbReference type="Proteomes" id="UP000002216">
    <property type="component" value="Chromosome"/>
</dbReference>
<dbReference type="InterPro" id="IPR003593">
    <property type="entry name" value="AAA+_ATPase"/>
</dbReference>
<dbReference type="InterPro" id="IPR050168">
    <property type="entry name" value="AAA_ATPase_domain"/>
</dbReference>
<protein>
    <submittedName>
        <fullName evidence="4">AAA ATPase central domain protein</fullName>
    </submittedName>
</protein>
<dbReference type="KEGG" id="dba:Dbac_2183"/>
<evidence type="ECO:0000313" key="5">
    <source>
        <dbReference type="Proteomes" id="UP000002216"/>
    </source>
</evidence>
<dbReference type="GO" id="GO:0016887">
    <property type="term" value="F:ATP hydrolysis activity"/>
    <property type="evidence" value="ECO:0007669"/>
    <property type="project" value="InterPro"/>
</dbReference>
<dbReference type="GO" id="GO:0005524">
    <property type="term" value="F:ATP binding"/>
    <property type="evidence" value="ECO:0007669"/>
    <property type="project" value="UniProtKB-KW"/>
</dbReference>
<keyword evidence="2" id="KW-0067">ATP-binding</keyword>
<gene>
    <name evidence="4" type="ordered locus">Dbac_2183</name>
</gene>
<accession>C7LPN8</accession>
<dbReference type="PANTHER" id="PTHR23077">
    <property type="entry name" value="AAA-FAMILY ATPASE"/>
    <property type="match status" value="1"/>
</dbReference>
<dbReference type="AlphaFoldDB" id="C7LPN8"/>
<dbReference type="PANTHER" id="PTHR23077:SF171">
    <property type="entry name" value="NUCLEAR VALOSIN-CONTAINING PROTEIN-LIKE"/>
    <property type="match status" value="1"/>
</dbReference>